<evidence type="ECO:0000313" key="13">
    <source>
        <dbReference type="Proteomes" id="UP001217754"/>
    </source>
</evidence>
<keyword evidence="13" id="KW-1185">Reference proteome</keyword>
<evidence type="ECO:0000256" key="5">
    <source>
        <dbReference type="ARBA" id="ARBA00023204"/>
    </source>
</evidence>
<dbReference type="InterPro" id="IPR013252">
    <property type="entry name" value="Ndc80_Spc24"/>
</dbReference>
<proteinExistence type="predicted"/>
<dbReference type="InterPro" id="IPR021644">
    <property type="entry name" value="CAF-1_p150_acidic"/>
</dbReference>
<dbReference type="GO" id="GO:0006260">
    <property type="term" value="P:DNA replication"/>
    <property type="evidence" value="ECO:0007669"/>
    <property type="project" value="UniProtKB-KW"/>
</dbReference>
<evidence type="ECO:0000256" key="8">
    <source>
        <dbReference type="SAM" id="MobiDB-lite"/>
    </source>
</evidence>
<name>A0AAF0EVK9_9BASI</name>
<keyword evidence="2" id="KW-0235">DNA replication</keyword>
<feature type="compositionally biased region" description="Basic and acidic residues" evidence="8">
    <location>
        <begin position="244"/>
        <end position="330"/>
    </location>
</feature>
<comment type="subcellular location">
    <subcellularLocation>
        <location evidence="1">Nucleus</location>
    </subcellularLocation>
</comment>
<dbReference type="AlphaFoldDB" id="A0AAF0EVK9"/>
<evidence type="ECO:0000256" key="3">
    <source>
        <dbReference type="ARBA" id="ARBA00022763"/>
    </source>
</evidence>
<feature type="region of interest" description="Disordered" evidence="8">
    <location>
        <begin position="660"/>
        <end position="681"/>
    </location>
</feature>
<evidence type="ECO:0000259" key="10">
    <source>
        <dbReference type="Pfam" id="PF12253"/>
    </source>
</evidence>
<evidence type="ECO:0000259" key="11">
    <source>
        <dbReference type="Pfam" id="PF21796"/>
    </source>
</evidence>
<dbReference type="CDD" id="cd06503">
    <property type="entry name" value="ATP-synt_Fo_b"/>
    <property type="match status" value="1"/>
</dbReference>
<dbReference type="Pfam" id="PF11600">
    <property type="entry name" value="CAF1A_acidic"/>
    <property type="match status" value="1"/>
</dbReference>
<gene>
    <name evidence="12" type="ORF">MJAP1_000652</name>
</gene>
<keyword evidence="6" id="KW-0539">Nucleus</keyword>
<dbReference type="Proteomes" id="UP001217754">
    <property type="component" value="Chromosome 1"/>
</dbReference>
<feature type="region of interest" description="Disordered" evidence="8">
    <location>
        <begin position="510"/>
        <end position="587"/>
    </location>
</feature>
<evidence type="ECO:0000256" key="2">
    <source>
        <dbReference type="ARBA" id="ARBA00022705"/>
    </source>
</evidence>
<dbReference type="RefSeq" id="XP_060120602.1">
    <property type="nucleotide sequence ID" value="XM_060264619.1"/>
</dbReference>
<sequence length="948" mass="106457">MAENEARSPRASLSPDSAKRKAEEGQQPPLKAAKKTRAPPPLVTLKNSRLALRQKAVGWDRTMPVLKAVLCFQSFLEERAETLDTIPDDHLVIVASLVQESDKSATELAKLVRATVLPEGHRALGKVTEDGQPLDVLPVAVIQNAIQAIAERVNYGLDGENLAPALQLWRWEVQNLDLLPKENLDKLMARREERVAAKQEALALFEALPEEQKGALREGKKLAKPKDEPQQAPEAKEAPMTPGQKEKLERAKLRETKKAERQAKEAERQAEKQAKEAEKQAERQAKEAEKQAERQAKEAEKQAERQAKEAEKQAKEAERQAKEEKVEKGKQAQVRLFNSFFQQASPRSPSVRKDDVEVKNDFQRTFLPCEYKNMADINKFYRPATDALLQEMDVRSQSQPELLKELTHLGKTRAPRTTPRVRGIHPPASVRHIMKTVQESDVLGGNAEEHAKRELEKLNNRRLVPIKLLQFQSDRRPGWVGTWTRSSTFITPRKPFGQDPVSLDYSYDSDAEWEEVEEGENVDAMDDREEEESMGGSDNEDSEMDDWLEDDLEEDDEAPPPEEVEPPSSPLAHTSRDPTPKGVNLLQPKKKVKLLGRRFDSKLVPYYTGPHWENTLGEPGHESFAPYRIQFFNDAHVGLDPFTFTSTTVSIAPAADEAAVQAGPNESASAAPATTASRSTKFNFPDTHLPELLKLIQGSTRSKPALLEDLREHFGPIVKGVSKTAIEARLQECAAKESKKPGAKWIIKPEWQSQLHSKMAECEMMQSVHAVMDPAEDVAQIQDLSQAIHEARLERDAEVQSAKDRVDHWRSIEEHMETMTKMENEKFGLAKKINEQETALASLEADLSAFRAKIDAGESRDVEQDVEMDRSAYVPSQVLTPSLALQLFRNMGFVPFHDPAQPNAPITSLLVRSARRNVAVSVDIDEKSRKENKLTSFELAEKLWAAAS</sequence>
<keyword evidence="7" id="KW-0175">Coiled coil</keyword>
<evidence type="ECO:0000313" key="12">
    <source>
        <dbReference type="EMBL" id="WFD37705.1"/>
    </source>
</evidence>
<dbReference type="InterPro" id="IPR022043">
    <property type="entry name" value="CAF1A_DD"/>
</dbReference>
<dbReference type="Pfam" id="PF12253">
    <property type="entry name" value="CAF1A_dimeriz"/>
    <property type="match status" value="1"/>
</dbReference>
<feature type="region of interest" description="Disordered" evidence="8">
    <location>
        <begin position="1"/>
        <end position="40"/>
    </location>
</feature>
<feature type="coiled-coil region" evidence="7">
    <location>
        <begin position="833"/>
        <end position="860"/>
    </location>
</feature>
<evidence type="ECO:0000259" key="9">
    <source>
        <dbReference type="Pfam" id="PF11600"/>
    </source>
</evidence>
<evidence type="ECO:0000256" key="4">
    <source>
        <dbReference type="ARBA" id="ARBA00023186"/>
    </source>
</evidence>
<dbReference type="PANTHER" id="PTHR15272:SF0">
    <property type="entry name" value="CHROMATIN ASSEMBLY FACTOR 1 SUBUNIT A"/>
    <property type="match status" value="1"/>
</dbReference>
<dbReference type="Pfam" id="PF08286">
    <property type="entry name" value="Spc24"/>
    <property type="match status" value="1"/>
</dbReference>
<accession>A0AAF0EVK9</accession>
<reference evidence="12" key="1">
    <citation type="submission" date="2023-03" db="EMBL/GenBank/DDBJ databases">
        <title>Mating type loci evolution in Malassezia.</title>
        <authorList>
            <person name="Coelho M.A."/>
        </authorList>
    </citation>
    <scope>NUCLEOTIDE SEQUENCE</scope>
    <source>
        <strain evidence="12">CBS 9431</strain>
    </source>
</reference>
<dbReference type="PANTHER" id="PTHR15272">
    <property type="entry name" value="CHROMATIN ASSEMBLY FACTOR 1 SUBUNIT A CAF-1 SUBUNIT A"/>
    <property type="match status" value="1"/>
</dbReference>
<dbReference type="EMBL" id="CP119958">
    <property type="protein sequence ID" value="WFD37705.1"/>
    <property type="molecule type" value="Genomic_DNA"/>
</dbReference>
<evidence type="ECO:0000256" key="1">
    <source>
        <dbReference type="ARBA" id="ARBA00004123"/>
    </source>
</evidence>
<evidence type="ECO:0000256" key="6">
    <source>
        <dbReference type="ARBA" id="ARBA00023242"/>
    </source>
</evidence>
<dbReference type="GO" id="GO:0006281">
    <property type="term" value="P:DNA repair"/>
    <property type="evidence" value="ECO:0007669"/>
    <property type="project" value="UniProtKB-KW"/>
</dbReference>
<feature type="compositionally biased region" description="Low complexity" evidence="8">
    <location>
        <begin position="667"/>
        <end position="680"/>
    </location>
</feature>
<organism evidence="12 13">
    <name type="scientific">Malassezia japonica</name>
    <dbReference type="NCBI Taxonomy" id="223818"/>
    <lineage>
        <taxon>Eukaryota</taxon>
        <taxon>Fungi</taxon>
        <taxon>Dikarya</taxon>
        <taxon>Basidiomycota</taxon>
        <taxon>Ustilaginomycotina</taxon>
        <taxon>Malasseziomycetes</taxon>
        <taxon>Malasseziales</taxon>
        <taxon>Malasseziaceae</taxon>
        <taxon>Malassezia</taxon>
    </lineage>
</organism>
<feature type="domain" description="Chromatin assembly factor 1 subunit A dimerization" evidence="10">
    <location>
        <begin position="467"/>
        <end position="534"/>
    </location>
</feature>
<feature type="domain" description="Chromatin assembly factor 1 subunit Cac1-like C-terminal" evidence="11">
    <location>
        <begin position="689"/>
        <end position="747"/>
    </location>
</feature>
<keyword evidence="3" id="KW-0227">DNA damage</keyword>
<evidence type="ECO:0000256" key="7">
    <source>
        <dbReference type="SAM" id="Coils"/>
    </source>
</evidence>
<feature type="domain" description="Chromatin assembly factor 1 p150 subunit acidic region" evidence="9">
    <location>
        <begin position="244"/>
        <end position="362"/>
    </location>
</feature>
<keyword evidence="4" id="KW-0143">Chaperone</keyword>
<dbReference type="InterPro" id="IPR048800">
    <property type="entry name" value="Cac1-like_C"/>
</dbReference>
<dbReference type="Pfam" id="PF21796">
    <property type="entry name" value="Cac1_C"/>
    <property type="match status" value="1"/>
</dbReference>
<feature type="region of interest" description="Disordered" evidence="8">
    <location>
        <begin position="215"/>
        <end position="330"/>
    </location>
</feature>
<feature type="compositionally biased region" description="Acidic residues" evidence="8">
    <location>
        <begin position="510"/>
        <end position="565"/>
    </location>
</feature>
<feature type="compositionally biased region" description="Basic and acidic residues" evidence="8">
    <location>
        <begin position="215"/>
        <end position="237"/>
    </location>
</feature>
<protein>
    <submittedName>
        <fullName evidence="12">Uncharacterized protein</fullName>
    </submittedName>
</protein>
<dbReference type="GO" id="GO:0033186">
    <property type="term" value="C:CAF-1 complex"/>
    <property type="evidence" value="ECO:0007669"/>
    <property type="project" value="TreeGrafter"/>
</dbReference>
<dbReference type="GO" id="GO:0005634">
    <property type="term" value="C:nucleus"/>
    <property type="evidence" value="ECO:0007669"/>
    <property type="project" value="UniProtKB-SubCell"/>
</dbReference>
<keyword evidence="5" id="KW-0234">DNA repair</keyword>
<dbReference type="GO" id="GO:0006334">
    <property type="term" value="P:nucleosome assembly"/>
    <property type="evidence" value="ECO:0007669"/>
    <property type="project" value="TreeGrafter"/>
</dbReference>
<dbReference type="GeneID" id="85224301"/>